<sequence length="30" mass="3234">MGHGESSLVGTQPQILTFLFSPAHCLYVIS</sequence>
<dbReference type="EMBL" id="BK014851">
    <property type="protein sequence ID" value="DAD78785.1"/>
    <property type="molecule type" value="Genomic_DNA"/>
</dbReference>
<reference evidence="1" key="1">
    <citation type="journal article" date="2021" name="Proc. Natl. Acad. Sci. U.S.A.">
        <title>A Catalog of Tens of Thousands of Viruses from Human Metagenomes Reveals Hidden Associations with Chronic Diseases.</title>
        <authorList>
            <person name="Tisza M.J."/>
            <person name="Buck C.B."/>
        </authorList>
    </citation>
    <scope>NUCLEOTIDE SEQUENCE</scope>
    <source>
        <strain evidence="1">CtfvB24</strain>
    </source>
</reference>
<evidence type="ECO:0000313" key="1">
    <source>
        <dbReference type="EMBL" id="DAD78785.1"/>
    </source>
</evidence>
<name>A0A8S5M8V7_9CAUD</name>
<accession>A0A8S5M8V7</accession>
<proteinExistence type="predicted"/>
<organism evidence="1">
    <name type="scientific">Myoviridae sp. ctfvB24</name>
    <dbReference type="NCBI Taxonomy" id="2826679"/>
    <lineage>
        <taxon>Viruses</taxon>
        <taxon>Duplodnaviria</taxon>
        <taxon>Heunggongvirae</taxon>
        <taxon>Uroviricota</taxon>
        <taxon>Caudoviricetes</taxon>
    </lineage>
</organism>
<protein>
    <submittedName>
        <fullName evidence="1">Uncharacterized protein</fullName>
    </submittedName>
</protein>